<comment type="similarity">
    <text evidence="2 10">Belongs to the binding-protein-dependent transport system permease family. CysTW subfamily.</text>
</comment>
<reference evidence="12 13" key="1">
    <citation type="submission" date="2010-08" db="EMBL/GenBank/DDBJ databases">
        <authorList>
            <person name="Durkin A.S."/>
            <person name="Madupu R."/>
            <person name="Torralba M."/>
            <person name="Gillis M."/>
            <person name="Methe B."/>
            <person name="Sutton G."/>
            <person name="Nelson K.E."/>
        </authorList>
    </citation>
    <scope>NUCLEOTIDE SEQUENCE [LARGE SCALE GENOMIC DNA]</scope>
    <source>
        <strain evidence="12 13">PB189-T1-4</strain>
    </source>
</reference>
<dbReference type="NCBIfam" id="TIGR02138">
    <property type="entry name" value="phosphate_pstC"/>
    <property type="match status" value="1"/>
</dbReference>
<proteinExistence type="inferred from homology"/>
<evidence type="ECO:0000256" key="3">
    <source>
        <dbReference type="ARBA" id="ARBA00022448"/>
    </source>
</evidence>
<accession>A0ABN0AZU1</accession>
<dbReference type="EMBL" id="AEDQ01000018">
    <property type="protein sequence ID" value="EFL44097.1"/>
    <property type="molecule type" value="Genomic_DNA"/>
</dbReference>
<dbReference type="InterPro" id="IPR051124">
    <property type="entry name" value="Phosphate_Transport_Permease"/>
</dbReference>
<dbReference type="RefSeq" id="WP_006304108.1">
    <property type="nucleotide sequence ID" value="NZ_AEDQ01000018.1"/>
</dbReference>
<protein>
    <recommendedName>
        <fullName evidence="10">Phosphate transport system permease protein</fullName>
    </recommendedName>
</protein>
<dbReference type="InterPro" id="IPR000515">
    <property type="entry name" value="MetI-like"/>
</dbReference>
<evidence type="ECO:0000256" key="7">
    <source>
        <dbReference type="ARBA" id="ARBA00022989"/>
    </source>
</evidence>
<keyword evidence="6 9" id="KW-0812">Transmembrane</keyword>
<evidence type="ECO:0000256" key="1">
    <source>
        <dbReference type="ARBA" id="ARBA00004651"/>
    </source>
</evidence>
<dbReference type="InterPro" id="IPR011864">
    <property type="entry name" value="Phosphate_PstC"/>
</dbReference>
<organism evidence="12 13">
    <name type="scientific">Fannyhessea vaginae PB189-T1-4</name>
    <dbReference type="NCBI Taxonomy" id="866774"/>
    <lineage>
        <taxon>Bacteria</taxon>
        <taxon>Bacillati</taxon>
        <taxon>Actinomycetota</taxon>
        <taxon>Coriobacteriia</taxon>
        <taxon>Coriobacteriales</taxon>
        <taxon>Atopobiaceae</taxon>
        <taxon>Fannyhessea</taxon>
    </lineage>
</organism>
<evidence type="ECO:0000256" key="10">
    <source>
        <dbReference type="RuleBase" id="RU363054"/>
    </source>
</evidence>
<keyword evidence="4 10" id="KW-1003">Cell membrane</keyword>
<evidence type="ECO:0000256" key="2">
    <source>
        <dbReference type="ARBA" id="ARBA00007069"/>
    </source>
</evidence>
<dbReference type="PANTHER" id="PTHR30425">
    <property type="entry name" value="PHOSPHATE TRANSPORT SYSTEM PERMEASE PROTEIN PST"/>
    <property type="match status" value="1"/>
</dbReference>
<feature type="domain" description="ABC transmembrane type-1" evidence="11">
    <location>
        <begin position="69"/>
        <end position="291"/>
    </location>
</feature>
<dbReference type="PANTHER" id="PTHR30425:SF1">
    <property type="entry name" value="PHOSPHATE TRANSPORT SYSTEM PERMEASE PROTEIN PSTC"/>
    <property type="match status" value="1"/>
</dbReference>
<feature type="transmembrane region" description="Helical" evidence="9">
    <location>
        <begin position="110"/>
        <end position="138"/>
    </location>
</feature>
<keyword evidence="5 10" id="KW-0592">Phosphate transport</keyword>
<name>A0ABN0AZU1_9ACTN</name>
<keyword evidence="3 9" id="KW-0813">Transport</keyword>
<dbReference type="InterPro" id="IPR035906">
    <property type="entry name" value="MetI-like_sf"/>
</dbReference>
<evidence type="ECO:0000256" key="5">
    <source>
        <dbReference type="ARBA" id="ARBA00022592"/>
    </source>
</evidence>
<dbReference type="Pfam" id="PF00528">
    <property type="entry name" value="BPD_transp_1"/>
    <property type="match status" value="1"/>
</dbReference>
<comment type="caution">
    <text evidence="12">The sequence shown here is derived from an EMBL/GenBank/DDBJ whole genome shotgun (WGS) entry which is preliminary data.</text>
</comment>
<feature type="transmembrane region" description="Helical" evidence="9">
    <location>
        <begin position="12"/>
        <end position="38"/>
    </location>
</feature>
<feature type="transmembrane region" description="Helical" evidence="9">
    <location>
        <begin position="69"/>
        <end position="98"/>
    </location>
</feature>
<evidence type="ECO:0000256" key="4">
    <source>
        <dbReference type="ARBA" id="ARBA00022475"/>
    </source>
</evidence>
<feature type="transmembrane region" description="Helical" evidence="9">
    <location>
        <begin position="272"/>
        <end position="293"/>
    </location>
</feature>
<evidence type="ECO:0000256" key="9">
    <source>
        <dbReference type="RuleBase" id="RU363032"/>
    </source>
</evidence>
<gene>
    <name evidence="12" type="primary">pstC</name>
    <name evidence="12" type="ORF">HMPREF9248_0304</name>
</gene>
<feature type="transmembrane region" description="Helical" evidence="9">
    <location>
        <begin position="158"/>
        <end position="182"/>
    </location>
</feature>
<keyword evidence="8 9" id="KW-0472">Membrane</keyword>
<comment type="subcellular location">
    <subcellularLocation>
        <location evidence="1 9">Cell membrane</location>
        <topology evidence="1 9">Multi-pass membrane protein</topology>
    </subcellularLocation>
</comment>
<dbReference type="PROSITE" id="PS50928">
    <property type="entry name" value="ABC_TM1"/>
    <property type="match status" value="1"/>
</dbReference>
<keyword evidence="13" id="KW-1185">Reference proteome</keyword>
<keyword evidence="7 9" id="KW-1133">Transmembrane helix</keyword>
<sequence>MLLHQKQHAQEHAAQTVCAACACIAVLAVASISIYILISGLPALMHIGIGNMLCGVQWSPTTNPPAFGIGYIILASALATAVSVCIGLPLSIAVSIYITELAPARVASIVSSFIELLAGIPSVIYGLVGMVVLCPLLYRAELVIYNNNPAHQYSGGSNMLACICVLVVMVLPTMIGMSVSALRSVPALLRASSYALGATRIQTIIKVVIPAAKSGIFAAVVLGVGRALGEAMAISMVAGGGVNLPFPFASVRLLTTQLVSEMSYAQGLHKEALFAVGVVLYAFIICINSIVLLTKRKKHCYGE</sequence>
<dbReference type="CDD" id="cd06261">
    <property type="entry name" value="TM_PBP2"/>
    <property type="match status" value="1"/>
</dbReference>
<dbReference type="Proteomes" id="UP000004431">
    <property type="component" value="Unassembled WGS sequence"/>
</dbReference>
<feature type="transmembrane region" description="Helical" evidence="9">
    <location>
        <begin position="203"/>
        <end position="225"/>
    </location>
</feature>
<dbReference type="PROSITE" id="PS51257">
    <property type="entry name" value="PROKAR_LIPOPROTEIN"/>
    <property type="match status" value="1"/>
</dbReference>
<evidence type="ECO:0000313" key="13">
    <source>
        <dbReference type="Proteomes" id="UP000004431"/>
    </source>
</evidence>
<evidence type="ECO:0000256" key="6">
    <source>
        <dbReference type="ARBA" id="ARBA00022692"/>
    </source>
</evidence>
<evidence type="ECO:0000256" key="8">
    <source>
        <dbReference type="ARBA" id="ARBA00023136"/>
    </source>
</evidence>
<comment type="function">
    <text evidence="10">Part of the binding-protein-dependent transport system for phosphate; probably responsible for the translocation of the substrate across the membrane.</text>
</comment>
<evidence type="ECO:0000259" key="11">
    <source>
        <dbReference type="PROSITE" id="PS50928"/>
    </source>
</evidence>
<evidence type="ECO:0000313" key="12">
    <source>
        <dbReference type="EMBL" id="EFL44097.1"/>
    </source>
</evidence>
<dbReference type="SUPFAM" id="SSF161098">
    <property type="entry name" value="MetI-like"/>
    <property type="match status" value="1"/>
</dbReference>
<dbReference type="Gene3D" id="1.10.3720.10">
    <property type="entry name" value="MetI-like"/>
    <property type="match status" value="1"/>
</dbReference>